<feature type="domain" description="Major facilitator superfamily (MFS) profile" evidence="9">
    <location>
        <begin position="9"/>
        <end position="506"/>
    </location>
</feature>
<feature type="transmembrane region" description="Helical" evidence="8">
    <location>
        <begin position="360"/>
        <end position="378"/>
    </location>
</feature>
<comment type="subcellular location">
    <subcellularLocation>
        <location evidence="1">Cell membrane</location>
        <topology evidence="1">Multi-pass membrane protein</topology>
    </subcellularLocation>
</comment>
<organism evidence="10 11">
    <name type="scientific">Candidatus Sulfobium mesophilum</name>
    <dbReference type="NCBI Taxonomy" id="2016548"/>
    <lineage>
        <taxon>Bacteria</taxon>
        <taxon>Pseudomonadati</taxon>
        <taxon>Nitrospirota</taxon>
        <taxon>Nitrospiria</taxon>
        <taxon>Nitrospirales</taxon>
        <taxon>Nitrospiraceae</taxon>
        <taxon>Candidatus Sulfobium</taxon>
    </lineage>
</organism>
<feature type="transmembrane region" description="Helical" evidence="8">
    <location>
        <begin position="297"/>
        <end position="319"/>
    </location>
</feature>
<evidence type="ECO:0000256" key="8">
    <source>
        <dbReference type="SAM" id="Phobius"/>
    </source>
</evidence>
<feature type="transmembrane region" description="Helical" evidence="8">
    <location>
        <begin position="7"/>
        <end position="27"/>
    </location>
</feature>
<dbReference type="AlphaFoldDB" id="A0A2U3QFT7"/>
<feature type="transmembrane region" description="Helical" evidence="8">
    <location>
        <begin position="271"/>
        <end position="291"/>
    </location>
</feature>
<dbReference type="Gene3D" id="1.20.1720.10">
    <property type="entry name" value="Multidrug resistance protein D"/>
    <property type="match status" value="1"/>
</dbReference>
<reference evidence="11" key="1">
    <citation type="submission" date="2018-03" db="EMBL/GenBank/DDBJ databases">
        <authorList>
            <person name="Zecchin S."/>
        </authorList>
    </citation>
    <scope>NUCLEOTIDE SEQUENCE [LARGE SCALE GENOMIC DNA]</scope>
</reference>
<comment type="similarity">
    <text evidence="2">Belongs to the major facilitator superfamily. EmrB family.</text>
</comment>
<sequence>MNKWSKWIIALTVMLPTLIEIIDTSVVNVSLDHIRGSLSAGIDESTWTITSYLVSNAIIIPMTGWLSRLFGRKRYLLFSITLFTASSLLCGLAWNLQSLVFFRILQGIGGGALQPISQSILLETFPRKQHGMAMALFGVGIMFGPIIGPVLGGWITDNWSWHWIFFINIPIGLVSIFMAGFFIEDPHYMQQMKMKIDYWGLALLAVGLGCLQIVLDKGQRDDWFSSEYITVLTLVSVISLFLFVIVERFFAEHPIVNFKTFRNLSFSTGNAVMFFAFFNLFGSIVLLPIYLQTLMGYNATLAGLVLGPGGVATLIAMPVAGRLVTRMNPKLLLAFGIVVAAYSTHLMSRFSLLADFNTVVWPRIVLGVGMGFLFIPLTTMTMSSVKKEDMANASAIYNLLRNLGGSFGVAFVTTIIARGAQMHQNHLVEHLTPFDRGYQMAVSQAGHLLKYSGINPVVADTAGPGAIYGQLVRQASMLAFNEAFYLLSVFMILILPLVFLMKRAKMDVQAGMH</sequence>
<accession>A0A2U3QFT7</accession>
<dbReference type="PANTHER" id="PTHR42718">
    <property type="entry name" value="MAJOR FACILITATOR SUPERFAMILY MULTIDRUG TRANSPORTER MFSC"/>
    <property type="match status" value="1"/>
</dbReference>
<evidence type="ECO:0000313" key="10">
    <source>
        <dbReference type="EMBL" id="SPQ00277.1"/>
    </source>
</evidence>
<keyword evidence="3" id="KW-0813">Transport</keyword>
<dbReference type="CDD" id="cd17503">
    <property type="entry name" value="MFS_LmrB_MDR_like"/>
    <property type="match status" value="1"/>
</dbReference>
<feature type="transmembrane region" description="Helical" evidence="8">
    <location>
        <begin position="483"/>
        <end position="501"/>
    </location>
</feature>
<dbReference type="OrthoDB" id="9807274at2"/>
<dbReference type="InterPro" id="IPR036259">
    <property type="entry name" value="MFS_trans_sf"/>
</dbReference>
<evidence type="ECO:0000256" key="5">
    <source>
        <dbReference type="ARBA" id="ARBA00022692"/>
    </source>
</evidence>
<keyword evidence="5 8" id="KW-0812">Transmembrane</keyword>
<dbReference type="InterPro" id="IPR011701">
    <property type="entry name" value="MFS"/>
</dbReference>
<dbReference type="Pfam" id="PF07690">
    <property type="entry name" value="MFS_1"/>
    <property type="match status" value="1"/>
</dbReference>
<evidence type="ECO:0000256" key="7">
    <source>
        <dbReference type="ARBA" id="ARBA00023136"/>
    </source>
</evidence>
<evidence type="ECO:0000256" key="2">
    <source>
        <dbReference type="ARBA" id="ARBA00008537"/>
    </source>
</evidence>
<feature type="transmembrane region" description="Helical" evidence="8">
    <location>
        <begin position="227"/>
        <end position="250"/>
    </location>
</feature>
<dbReference type="SUPFAM" id="SSF103473">
    <property type="entry name" value="MFS general substrate transporter"/>
    <property type="match status" value="1"/>
</dbReference>
<feature type="transmembrane region" description="Helical" evidence="8">
    <location>
        <begin position="100"/>
        <end position="122"/>
    </location>
</feature>
<dbReference type="NCBIfam" id="TIGR00711">
    <property type="entry name" value="efflux_EmrB"/>
    <property type="match status" value="1"/>
</dbReference>
<feature type="transmembrane region" description="Helical" evidence="8">
    <location>
        <begin position="134"/>
        <end position="155"/>
    </location>
</feature>
<dbReference type="EMBL" id="OUUY01000064">
    <property type="protein sequence ID" value="SPQ00277.1"/>
    <property type="molecule type" value="Genomic_DNA"/>
</dbReference>
<dbReference type="Gene3D" id="1.20.1250.20">
    <property type="entry name" value="MFS general substrate transporter like domains"/>
    <property type="match status" value="1"/>
</dbReference>
<feature type="transmembrane region" description="Helical" evidence="8">
    <location>
        <begin position="196"/>
        <end position="215"/>
    </location>
</feature>
<evidence type="ECO:0000313" key="11">
    <source>
        <dbReference type="Proteomes" id="UP000245125"/>
    </source>
</evidence>
<keyword evidence="4" id="KW-1003">Cell membrane</keyword>
<feature type="transmembrane region" description="Helical" evidence="8">
    <location>
        <begin position="161"/>
        <end position="184"/>
    </location>
</feature>
<keyword evidence="7 8" id="KW-0472">Membrane</keyword>
<dbReference type="InterPro" id="IPR020846">
    <property type="entry name" value="MFS_dom"/>
</dbReference>
<feature type="transmembrane region" description="Helical" evidence="8">
    <location>
        <begin position="47"/>
        <end position="66"/>
    </location>
</feature>
<feature type="transmembrane region" description="Helical" evidence="8">
    <location>
        <begin position="331"/>
        <end position="348"/>
    </location>
</feature>
<evidence type="ECO:0000256" key="1">
    <source>
        <dbReference type="ARBA" id="ARBA00004651"/>
    </source>
</evidence>
<protein>
    <submittedName>
        <fullName evidence="10">Drug resistance transporter, EmrB/QacA subfamily</fullName>
    </submittedName>
</protein>
<feature type="transmembrane region" description="Helical" evidence="8">
    <location>
        <begin position="399"/>
        <end position="417"/>
    </location>
</feature>
<feature type="transmembrane region" description="Helical" evidence="8">
    <location>
        <begin position="75"/>
        <end position="94"/>
    </location>
</feature>
<dbReference type="Proteomes" id="UP000245125">
    <property type="component" value="Unassembled WGS sequence"/>
</dbReference>
<name>A0A2U3QFT7_9BACT</name>
<evidence type="ECO:0000256" key="3">
    <source>
        <dbReference type="ARBA" id="ARBA00022448"/>
    </source>
</evidence>
<gene>
    <name evidence="10" type="ORF">NBG4_20083</name>
</gene>
<dbReference type="PROSITE" id="PS50850">
    <property type="entry name" value="MFS"/>
    <property type="match status" value="1"/>
</dbReference>
<proteinExistence type="inferred from homology"/>
<dbReference type="PANTHER" id="PTHR42718:SF9">
    <property type="entry name" value="MAJOR FACILITATOR SUPERFAMILY MULTIDRUG TRANSPORTER MFSC"/>
    <property type="match status" value="1"/>
</dbReference>
<evidence type="ECO:0000259" key="9">
    <source>
        <dbReference type="PROSITE" id="PS50850"/>
    </source>
</evidence>
<evidence type="ECO:0000256" key="4">
    <source>
        <dbReference type="ARBA" id="ARBA00022475"/>
    </source>
</evidence>
<dbReference type="InterPro" id="IPR004638">
    <property type="entry name" value="EmrB-like"/>
</dbReference>
<keyword evidence="6 8" id="KW-1133">Transmembrane helix</keyword>
<keyword evidence="11" id="KW-1185">Reference proteome</keyword>
<dbReference type="PRINTS" id="PR01036">
    <property type="entry name" value="TCRTETB"/>
</dbReference>
<dbReference type="GO" id="GO:0022857">
    <property type="term" value="F:transmembrane transporter activity"/>
    <property type="evidence" value="ECO:0007669"/>
    <property type="project" value="InterPro"/>
</dbReference>
<dbReference type="GO" id="GO:0005886">
    <property type="term" value="C:plasma membrane"/>
    <property type="evidence" value="ECO:0007669"/>
    <property type="project" value="UniProtKB-SubCell"/>
</dbReference>
<evidence type="ECO:0000256" key="6">
    <source>
        <dbReference type="ARBA" id="ARBA00022989"/>
    </source>
</evidence>